<feature type="compositionally biased region" description="Low complexity" evidence="1">
    <location>
        <begin position="97"/>
        <end position="114"/>
    </location>
</feature>
<evidence type="ECO:0000256" key="1">
    <source>
        <dbReference type="SAM" id="MobiDB-lite"/>
    </source>
</evidence>
<evidence type="ECO:0000259" key="2">
    <source>
        <dbReference type="PROSITE" id="PS50172"/>
    </source>
</evidence>
<dbReference type="CDD" id="cd17716">
    <property type="entry name" value="BRCT_microcephalin_rpt1"/>
    <property type="match status" value="1"/>
</dbReference>
<feature type="region of interest" description="Disordered" evidence="1">
    <location>
        <begin position="642"/>
        <end position="703"/>
    </location>
</feature>
<feature type="compositionally biased region" description="Basic and acidic residues" evidence="1">
    <location>
        <begin position="642"/>
        <end position="666"/>
    </location>
</feature>
<feature type="compositionally biased region" description="Acidic residues" evidence="1">
    <location>
        <begin position="790"/>
        <end position="801"/>
    </location>
</feature>
<feature type="compositionally biased region" description="Polar residues" evidence="1">
    <location>
        <begin position="481"/>
        <end position="499"/>
    </location>
</feature>
<sequence length="1496" mass="164514">MARAAVIPASPPKRYTRGTAKRTTTTTTTTTTATKNAKTATPVARTTTKAKAPTSATETRKRGVRIASAAARKRADDDSDEDTDDELGVVDNKNKRTTTWTRGKTSTSAATTASRGRKPVVVATPYSDSDDEDELAQTEFPTKRVGRPRTKPAEPAAKPENAPKPRGRPKGSTAAKSSGSAATGKETAQRKTRTQTKVNPEPQEAPKEVVITTNSSVMRSNLLRGPAKKKKVTFRDPDSEEDMSEPIPAPAGRRRAATPAKKAGLGAKPVRNAPTTSGRGRKPAAAKKDSSKPLSPKKATQVAKSISAYVSSDGENDELQEPKSPMKIIVDSPTKDGPDNTGLSSPVKRINFTTNSPHTKVDENGEPTPRLPRPMDFSESLIMSSPARRPTPSPFSFSMRETPKRGGFTLGEDVKPLVQPDLTPTRNSPLKMSPKKANLETPKAGNLCFVNDSRPLSQPNFTPGHNSPLKTSPKKGLFGASFSSQPAVQASSTPLKTQRFLQSPAKKIVTPFKSSFSRQSPVIEQHQFDDEQEQDSHTPAQGIGEYPLRTSERRTRMELERDNDQVEAPTFREDDHGLLPPAETCVSPEAENCVQACETPEMDYNENEAYYQKHALEDAEYEDATADDLSVEQTEPVQKNLENHIDEQNDGWVHDDVEEEEKRIRPSEIQQYGDGVESDTEPCTEGHHAIEEGSEYDLKEREDYDSLGEARVYGGEETGEGVELVTSETHLVETEYHENPAEAQEQSVEPGPEPRDTKTEHPSPYRQSMIEGIEDVFVDRPLATDHMNEDPDMEATDEASEVEGNSNIDESNSEVHYELEDIEEDCVFDDDDETLVAFDTTGKYMLQHPQQMDAGSQDNPSNEVQNSLETIPSPRNLGDYRGNSQEEEDANVNDASELESISEGPSHTGRNASPQEPAQTEGRSAHSIAAQRGNRPRFTLLAEQLSHWKASSPEKLQPRRSRRRGVFSLAGDFKKPGEISHGPRLSEQVSYPDLTADEKCRTPEFSPRQGGSLETEVFPPSEDKSQEMRSAKSDTQEILEPVEKPRFDIFNDLDPEITEVGSVDAASNQINQIDDLLSIQDTSLDDDKENDEMPLPAPVTPMKNRVTQLQTFHTVSKVPLKGEGGLSPLKVSRKRGRSLSSTSPGRSRVRRSLGHIVQDSSYSPRKSLRLQQAAILKLEPSNSLVQDSVAQQSRYVKKPSHSSTPAKSPRRSINACSFVLRGAVVFVDVHTTEGEDASGIFVELLQQMGARCVKSWSWNPRASFSPEENAGAKDGRVGITHVVFKDGGVRTLEKVRLARGLVKCVGVGWVLDCERENKWLDEGHYIVDSSIIPRGGAKRRKSMEPRALSNVNGTLVKVDASTTASSGRRSGADLNAMENFKRYTPTPSLDEPSTPTNNRQYDAGHSEIDKRYLQTPKTPGYGFNLDNISMSPATPFHLSQRTKLVQQTCPPKQTQQGLFSKADLDGEPSQKLRAKLETARRKSLAYKPIVGSPLIE</sequence>
<feature type="region of interest" description="Disordered" evidence="1">
    <location>
        <begin position="1"/>
        <end position="499"/>
    </location>
</feature>
<dbReference type="GO" id="GO:0000278">
    <property type="term" value="P:mitotic cell cycle"/>
    <property type="evidence" value="ECO:0007669"/>
    <property type="project" value="TreeGrafter"/>
</dbReference>
<feature type="region of interest" description="Disordered" evidence="1">
    <location>
        <begin position="511"/>
        <end position="584"/>
    </location>
</feature>
<feature type="compositionally biased region" description="Polar residues" evidence="1">
    <location>
        <begin position="848"/>
        <end position="870"/>
    </location>
</feature>
<dbReference type="Gene3D" id="3.40.50.10190">
    <property type="entry name" value="BRCT domain"/>
    <property type="match status" value="1"/>
</dbReference>
<dbReference type="InterPro" id="IPR036420">
    <property type="entry name" value="BRCT_dom_sf"/>
</dbReference>
<dbReference type="VEuPathDB" id="FungiDB:EYZ11_005353"/>
<dbReference type="InterPro" id="IPR001357">
    <property type="entry name" value="BRCT_dom"/>
</dbReference>
<protein>
    <recommendedName>
        <fullName evidence="2">BRCT domain-containing protein</fullName>
    </recommendedName>
</protein>
<feature type="region of interest" description="Disordered" evidence="1">
    <location>
        <begin position="840"/>
        <end position="1043"/>
    </location>
</feature>
<organism evidence="3 4">
    <name type="scientific">Aspergillus tanneri</name>
    <dbReference type="NCBI Taxonomy" id="1220188"/>
    <lineage>
        <taxon>Eukaryota</taxon>
        <taxon>Fungi</taxon>
        <taxon>Dikarya</taxon>
        <taxon>Ascomycota</taxon>
        <taxon>Pezizomycotina</taxon>
        <taxon>Eurotiomycetes</taxon>
        <taxon>Eurotiomycetidae</taxon>
        <taxon>Eurotiales</taxon>
        <taxon>Aspergillaceae</taxon>
        <taxon>Aspergillus</taxon>
        <taxon>Aspergillus subgen. Circumdati</taxon>
    </lineage>
</organism>
<feature type="region of interest" description="Disordered" evidence="1">
    <location>
        <begin position="1120"/>
        <end position="1156"/>
    </location>
</feature>
<dbReference type="PANTHER" id="PTHR14625:SF3">
    <property type="entry name" value="MICROCEPHALIN"/>
    <property type="match status" value="1"/>
</dbReference>
<feature type="compositionally biased region" description="Polar residues" evidence="1">
    <location>
        <begin position="1385"/>
        <end position="1400"/>
    </location>
</feature>
<feature type="compositionally biased region" description="Polar residues" evidence="1">
    <location>
        <begin position="454"/>
        <end position="470"/>
    </location>
</feature>
<feature type="compositionally biased region" description="Basic and acidic residues" evidence="1">
    <location>
        <begin position="1402"/>
        <end position="1412"/>
    </location>
</feature>
<dbReference type="EMBL" id="QUQM01000003">
    <property type="protein sequence ID" value="KAA8648965.1"/>
    <property type="molecule type" value="Genomic_DNA"/>
</dbReference>
<feature type="compositionally biased region" description="Basic and acidic residues" evidence="1">
    <location>
        <begin position="730"/>
        <end position="740"/>
    </location>
</feature>
<feature type="compositionally biased region" description="Low complexity" evidence="1">
    <location>
        <begin position="170"/>
        <end position="185"/>
    </location>
</feature>
<dbReference type="SUPFAM" id="SSF52113">
    <property type="entry name" value="BRCT domain"/>
    <property type="match status" value="1"/>
</dbReference>
<feature type="compositionally biased region" description="Basic and acidic residues" evidence="1">
    <location>
        <begin position="684"/>
        <end position="703"/>
    </location>
</feature>
<proteinExistence type="predicted"/>
<feature type="region of interest" description="Disordered" evidence="1">
    <location>
        <begin position="729"/>
        <end position="768"/>
    </location>
</feature>
<feature type="compositionally biased region" description="Polar residues" evidence="1">
    <location>
        <begin position="512"/>
        <end position="522"/>
    </location>
</feature>
<dbReference type="InterPro" id="IPR022047">
    <property type="entry name" value="Microcephalin-like"/>
</dbReference>
<evidence type="ECO:0000313" key="3">
    <source>
        <dbReference type="EMBL" id="KAA8648965.1"/>
    </source>
</evidence>
<gene>
    <name evidence="3" type="ORF">ATNIH1004_004855</name>
</gene>
<feature type="region of interest" description="Disordered" evidence="1">
    <location>
        <begin position="784"/>
        <end position="815"/>
    </location>
</feature>
<feature type="domain" description="BRCT" evidence="2">
    <location>
        <begin position="1215"/>
        <end position="1327"/>
    </location>
</feature>
<feature type="compositionally biased region" description="Basic and acidic residues" evidence="1">
    <location>
        <begin position="752"/>
        <end position="763"/>
    </location>
</feature>
<dbReference type="PANTHER" id="PTHR14625">
    <property type="entry name" value="MICROCEPHALIN"/>
    <property type="match status" value="1"/>
</dbReference>
<evidence type="ECO:0000313" key="4">
    <source>
        <dbReference type="Proteomes" id="UP000324241"/>
    </source>
</evidence>
<dbReference type="PROSITE" id="PS50172">
    <property type="entry name" value="BRCT"/>
    <property type="match status" value="1"/>
</dbReference>
<dbReference type="OrthoDB" id="2384350at2759"/>
<comment type="caution">
    <text evidence="3">The sequence shown here is derived from an EMBL/GenBank/DDBJ whole genome shotgun (WGS) entry which is preliminary data.</text>
</comment>
<dbReference type="GeneID" id="54327557"/>
<feature type="compositionally biased region" description="Basic and acidic residues" evidence="1">
    <location>
        <begin position="1021"/>
        <end position="1043"/>
    </location>
</feature>
<dbReference type="RefSeq" id="XP_033428326.1">
    <property type="nucleotide sequence ID" value="XM_033569520.1"/>
</dbReference>
<dbReference type="Proteomes" id="UP000324241">
    <property type="component" value="Unassembled WGS sequence"/>
</dbReference>
<feature type="compositionally biased region" description="Low complexity" evidence="1">
    <location>
        <begin position="21"/>
        <end position="57"/>
    </location>
</feature>
<accession>A0A5M9MPK9</accession>
<feature type="compositionally biased region" description="Polar residues" evidence="1">
    <location>
        <begin position="903"/>
        <end position="922"/>
    </location>
</feature>
<feature type="compositionally biased region" description="Acidic residues" evidence="1">
    <location>
        <begin position="77"/>
        <end position="88"/>
    </location>
</feature>
<feature type="compositionally biased region" description="Basic and acidic residues" evidence="1">
    <location>
        <begin position="550"/>
        <end position="577"/>
    </location>
</feature>
<feature type="region of interest" description="Disordered" evidence="1">
    <location>
        <begin position="1360"/>
        <end position="1416"/>
    </location>
</feature>
<reference evidence="3 4" key="1">
    <citation type="submission" date="2019-08" db="EMBL/GenBank/DDBJ databases">
        <title>The genome sequence of a newly discovered highly antifungal drug resistant Aspergillus species, Aspergillus tanneri NIH 1004.</title>
        <authorList>
            <person name="Mounaud S."/>
            <person name="Singh I."/>
            <person name="Joardar V."/>
            <person name="Pakala S."/>
            <person name="Pakala S."/>
            <person name="Venepally P."/>
            <person name="Chung J.K."/>
            <person name="Losada L."/>
            <person name="Nierman W.C."/>
        </authorList>
    </citation>
    <scope>NUCLEOTIDE SEQUENCE [LARGE SCALE GENOMIC DNA]</scope>
    <source>
        <strain evidence="3 4">NIH1004</strain>
    </source>
</reference>
<name>A0A5M9MPK9_9EURO</name>